<protein>
    <submittedName>
        <fullName evidence="1">Uncharacterized protein</fullName>
    </submittedName>
</protein>
<evidence type="ECO:0000313" key="1">
    <source>
        <dbReference type="EMBL" id="KIU19364.1"/>
    </source>
</evidence>
<accession>A0A0D1K2Z9</accession>
<gene>
    <name evidence="1" type="ORF">QX99_02049</name>
</gene>
<comment type="caution">
    <text evidence="1">The sequence shown here is derived from an EMBL/GenBank/DDBJ whole genome shotgun (WGS) entry which is preliminary data.</text>
</comment>
<dbReference type="AlphaFoldDB" id="A0A0D1K2Z9"/>
<sequence>MDPISSDLFTWLFYQFQMNEKMISDYMKIQQITGFLSTIGQDADSDSVSAKSGSVDTLSATKLEIALNHTLRSMELSIGLEEVNAKFTFDEKSFLLIDTAVTTLDNAFSKNYTGYNKEHSLMAQAVYIFAILLPLFEMEFGDDKVAFSGHVKTYRESLAKELVNKLLDAHPKLRENINQI</sequence>
<proteinExistence type="predicted"/>
<evidence type="ECO:0000313" key="2">
    <source>
        <dbReference type="Proteomes" id="UP000032287"/>
    </source>
</evidence>
<name>A0A0D1K2Z9_9LACO</name>
<dbReference type="EMBL" id="JWHU01000040">
    <property type="protein sequence ID" value="KIU19364.1"/>
    <property type="molecule type" value="Genomic_DNA"/>
</dbReference>
<keyword evidence="2" id="KW-1185">Reference proteome</keyword>
<organism evidence="1 2">
    <name type="scientific">Weissella cibaria</name>
    <dbReference type="NCBI Taxonomy" id="137591"/>
    <lineage>
        <taxon>Bacteria</taxon>
        <taxon>Bacillati</taxon>
        <taxon>Bacillota</taxon>
        <taxon>Bacilli</taxon>
        <taxon>Lactobacillales</taxon>
        <taxon>Lactobacillaceae</taxon>
        <taxon>Weissella</taxon>
    </lineage>
</organism>
<dbReference type="PATRIC" id="fig|137591.25.peg.2018"/>
<dbReference type="Proteomes" id="UP000032287">
    <property type="component" value="Unassembled WGS sequence"/>
</dbReference>
<reference evidence="1 2" key="1">
    <citation type="journal article" date="2015" name="Microbiology (Mosc.)">
        <title>Genomics of the Weissella cibaria species with an examination of its metabolic traits.</title>
        <authorList>
            <person name="Lynch K.M."/>
            <person name="Lucid A."/>
            <person name="Arendt E.K."/>
            <person name="Sleator R.D."/>
            <person name="Lucey B."/>
            <person name="Coffey A."/>
        </authorList>
    </citation>
    <scope>NUCLEOTIDE SEQUENCE [LARGE SCALE GENOMIC DNA]</scope>
    <source>
        <strain evidence="1 2">MG1</strain>
    </source>
</reference>